<proteinExistence type="predicted"/>
<reference evidence="1 2" key="1">
    <citation type="submission" date="2018-09" db="EMBL/GenBank/DDBJ databases">
        <title>Micromonospora sp. nov. MS1-9, isolated from a root of Musa sp.</title>
        <authorList>
            <person name="Kuncharoen N."/>
            <person name="Kudo T."/>
            <person name="Ohkuma M."/>
            <person name="Yuki M."/>
            <person name="Tanasupawat S."/>
        </authorList>
    </citation>
    <scope>NUCLEOTIDE SEQUENCE [LARGE SCALE GENOMIC DNA]</scope>
    <source>
        <strain evidence="1 2">MS1-9</strain>
    </source>
</reference>
<comment type="caution">
    <text evidence="1">The sequence shown here is derived from an EMBL/GenBank/DDBJ whole genome shotgun (WGS) entry which is preliminary data.</text>
</comment>
<organism evidence="1 2">
    <name type="scientific">Micromonospora musae</name>
    <dbReference type="NCBI Taxonomy" id="1894970"/>
    <lineage>
        <taxon>Bacteria</taxon>
        <taxon>Bacillati</taxon>
        <taxon>Actinomycetota</taxon>
        <taxon>Actinomycetes</taxon>
        <taxon>Micromonosporales</taxon>
        <taxon>Micromonosporaceae</taxon>
        <taxon>Micromonospora</taxon>
    </lineage>
</organism>
<protein>
    <submittedName>
        <fullName evidence="1">Uncharacterized protein</fullName>
    </submittedName>
</protein>
<dbReference type="AlphaFoldDB" id="A0A3A9Y3U1"/>
<name>A0A3A9Y3U1_9ACTN</name>
<evidence type="ECO:0000313" key="2">
    <source>
        <dbReference type="Proteomes" id="UP000275865"/>
    </source>
</evidence>
<dbReference type="Proteomes" id="UP000275865">
    <property type="component" value="Unassembled WGS sequence"/>
</dbReference>
<evidence type="ECO:0000313" key="1">
    <source>
        <dbReference type="EMBL" id="RKN32440.1"/>
    </source>
</evidence>
<gene>
    <name evidence="1" type="ORF">D7044_14495</name>
</gene>
<sequence>MSAVTTLNQHLVYGYTQSHDCLAIADAATAAEEAEEIKALGAARTWGEARQVPMTHLWSPAGPDYHDPRDGYADDKPFDITQVSAVADGNWPPMVTERAFTVLPQDLQDRYGKRQVTVHSGEYLDIPLDCEADLVAELRLRGYKVTRDDELIHVLSGHDLGSTAS</sequence>
<accession>A0A3A9Y3U1</accession>
<dbReference type="EMBL" id="RAZT01000006">
    <property type="protein sequence ID" value="RKN32440.1"/>
    <property type="molecule type" value="Genomic_DNA"/>
</dbReference>